<protein>
    <submittedName>
        <fullName evidence="1">Uncharacterized protein</fullName>
    </submittedName>
</protein>
<name>T0K2P8_COLGC</name>
<evidence type="ECO:0000313" key="1">
    <source>
        <dbReference type="EMBL" id="EQB46988.1"/>
    </source>
</evidence>
<accession>T0K2P8</accession>
<proteinExistence type="predicted"/>
<organism evidence="1 2">
    <name type="scientific">Colletotrichum gloeosporioides (strain Cg-14)</name>
    <name type="common">Anthracnose fungus</name>
    <name type="synonym">Glomerella cingulata</name>
    <dbReference type="NCBI Taxonomy" id="1237896"/>
    <lineage>
        <taxon>Eukaryota</taxon>
        <taxon>Fungi</taxon>
        <taxon>Dikarya</taxon>
        <taxon>Ascomycota</taxon>
        <taxon>Pezizomycotina</taxon>
        <taxon>Sordariomycetes</taxon>
        <taxon>Hypocreomycetidae</taxon>
        <taxon>Glomerellales</taxon>
        <taxon>Glomerellaceae</taxon>
        <taxon>Colletotrichum</taxon>
        <taxon>Colletotrichum gloeosporioides species complex</taxon>
    </lineage>
</organism>
<comment type="caution">
    <text evidence="1">The sequence shown here is derived from an EMBL/GenBank/DDBJ whole genome shotgun (WGS) entry which is preliminary data.</text>
</comment>
<reference evidence="2" key="1">
    <citation type="journal article" date="2013" name="Mol. Plant Microbe Interact.">
        <title>Global aspects of pacC regulation of pathogenicity genes in Colletotrichum gloeosporioides as revealed by transcriptome analysis.</title>
        <authorList>
            <person name="Alkan N."/>
            <person name="Meng X."/>
            <person name="Friedlander G."/>
            <person name="Reuveni E."/>
            <person name="Sukno S."/>
            <person name="Sherman A."/>
            <person name="Thon M."/>
            <person name="Fluhr R."/>
            <person name="Prusky D."/>
        </authorList>
    </citation>
    <scope>NUCLEOTIDE SEQUENCE [LARGE SCALE GENOMIC DNA]</scope>
    <source>
        <strain evidence="2">Cg-14</strain>
    </source>
</reference>
<gene>
    <name evidence="1" type="ORF">CGLO_13922</name>
</gene>
<sequence>MLIATGLGGYAVNSN</sequence>
<dbReference type="EMBL" id="AMYD01003163">
    <property type="protein sequence ID" value="EQB46988.1"/>
    <property type="molecule type" value="Genomic_DNA"/>
</dbReference>
<evidence type="ECO:0000313" key="2">
    <source>
        <dbReference type="Proteomes" id="UP000015530"/>
    </source>
</evidence>
<dbReference type="Proteomes" id="UP000015530">
    <property type="component" value="Unassembled WGS sequence"/>
</dbReference>
<dbReference type="HOGENOM" id="CLU_3434130_0_0_1"/>